<dbReference type="InterPro" id="IPR036237">
    <property type="entry name" value="Xyl_isomerase-like_sf"/>
</dbReference>
<dbReference type="PANTHER" id="PTHR12110">
    <property type="entry name" value="HYDROXYPYRUVATE ISOMERASE"/>
    <property type="match status" value="1"/>
</dbReference>
<dbReference type="InterPro" id="IPR013022">
    <property type="entry name" value="Xyl_isomerase-like_TIM-brl"/>
</dbReference>
<dbReference type="AlphaFoldDB" id="A0A9D7SVP7"/>
<dbReference type="PANTHER" id="PTHR12110:SF41">
    <property type="entry name" value="INOSOSE DEHYDRATASE"/>
    <property type="match status" value="1"/>
</dbReference>
<protein>
    <submittedName>
        <fullName evidence="2">Sugar phosphate isomerase/epimerase</fullName>
    </submittedName>
</protein>
<comment type="caution">
    <text evidence="2">The sequence shown here is derived from an EMBL/GenBank/DDBJ whole genome shotgun (WGS) entry which is preliminary data.</text>
</comment>
<evidence type="ECO:0000259" key="1">
    <source>
        <dbReference type="Pfam" id="PF01261"/>
    </source>
</evidence>
<dbReference type="SUPFAM" id="SSF51658">
    <property type="entry name" value="Xylose isomerase-like"/>
    <property type="match status" value="1"/>
</dbReference>
<proteinExistence type="predicted"/>
<gene>
    <name evidence="2" type="ORF">IPP15_11885</name>
</gene>
<dbReference type="Gene3D" id="3.20.20.150">
    <property type="entry name" value="Divalent-metal-dependent TIM barrel enzymes"/>
    <property type="match status" value="1"/>
</dbReference>
<accession>A0A9D7SVP7</accession>
<dbReference type="EMBL" id="JADKGY010000008">
    <property type="protein sequence ID" value="MBK9983101.1"/>
    <property type="molecule type" value="Genomic_DNA"/>
</dbReference>
<evidence type="ECO:0000313" key="2">
    <source>
        <dbReference type="EMBL" id="MBK9983101.1"/>
    </source>
</evidence>
<organism evidence="2 3">
    <name type="scientific">Candidatus Opimibacter skivensis</name>
    <dbReference type="NCBI Taxonomy" id="2982028"/>
    <lineage>
        <taxon>Bacteria</taxon>
        <taxon>Pseudomonadati</taxon>
        <taxon>Bacteroidota</taxon>
        <taxon>Saprospiria</taxon>
        <taxon>Saprospirales</taxon>
        <taxon>Saprospiraceae</taxon>
        <taxon>Candidatus Opimibacter</taxon>
    </lineage>
</organism>
<name>A0A9D7SVP7_9BACT</name>
<keyword evidence="2" id="KW-0413">Isomerase</keyword>
<evidence type="ECO:0000313" key="3">
    <source>
        <dbReference type="Proteomes" id="UP000808337"/>
    </source>
</evidence>
<reference evidence="2 3" key="1">
    <citation type="submission" date="2020-10" db="EMBL/GenBank/DDBJ databases">
        <title>Connecting structure to function with the recovery of over 1000 high-quality activated sludge metagenome-assembled genomes encoding full-length rRNA genes using long-read sequencing.</title>
        <authorList>
            <person name="Singleton C.M."/>
            <person name="Petriglieri F."/>
            <person name="Kristensen J.M."/>
            <person name="Kirkegaard R.H."/>
            <person name="Michaelsen T.Y."/>
            <person name="Andersen M.H."/>
            <person name="Karst S.M."/>
            <person name="Dueholm M.S."/>
            <person name="Nielsen P.H."/>
            <person name="Albertsen M."/>
        </authorList>
    </citation>
    <scope>NUCLEOTIDE SEQUENCE [LARGE SCALE GENOMIC DNA]</scope>
    <source>
        <strain evidence="2">Ribe_18-Q3-R11-54_MAXAC.273</strain>
    </source>
</reference>
<dbReference type="Pfam" id="PF01261">
    <property type="entry name" value="AP_endonuc_2"/>
    <property type="match status" value="1"/>
</dbReference>
<dbReference type="Proteomes" id="UP000808337">
    <property type="component" value="Unassembled WGS sequence"/>
</dbReference>
<sequence>MQRRDFIQQAAITGGVLMLTPSELYKVKARHVGLQMWSVRDYADKDALGTITKLAAMGYKELEGYKYADGKFYNWTPKEFKTQLKHLGLKMLSAHTAVNLQSWDPQKNDLSDGMKKCIDAHAELGVKQLLCPHVDKEHRNAEDMKALIDILNPIGVACKKAGIQFGYHNHDFEFVKTDGKYLMDTILQGTDPDLVIWEMDLYWVKFAHEDPIQWIKKYPGRIHAFHVKDMANTAGHETIEVGDGTIDFADIFTHSKEAGIKYYFIELENYRTTSMEGVEKALRNLKSILNK</sequence>
<dbReference type="InterPro" id="IPR050312">
    <property type="entry name" value="IolE/XylAMocC-like"/>
</dbReference>
<dbReference type="GO" id="GO:0016853">
    <property type="term" value="F:isomerase activity"/>
    <property type="evidence" value="ECO:0007669"/>
    <property type="project" value="UniProtKB-KW"/>
</dbReference>
<feature type="domain" description="Xylose isomerase-like TIM barrel" evidence="1">
    <location>
        <begin position="53"/>
        <end position="287"/>
    </location>
</feature>